<keyword evidence="2" id="KW-0540">Nuclease</keyword>
<keyword evidence="2" id="KW-0255">Endonuclease</keyword>
<keyword evidence="2" id="KW-0378">Hydrolase</keyword>
<dbReference type="RefSeq" id="WP_138853491.1">
    <property type="nucleotide sequence ID" value="NZ_CP040710.1"/>
</dbReference>
<dbReference type="GO" id="GO:0004519">
    <property type="term" value="F:endonuclease activity"/>
    <property type="evidence" value="ECO:0007669"/>
    <property type="project" value="UniProtKB-KW"/>
</dbReference>
<dbReference type="Pfam" id="PF14279">
    <property type="entry name" value="HNH_5"/>
    <property type="match status" value="1"/>
</dbReference>
<organism evidence="2 3">
    <name type="scientific">Aggregatimonas sangjinii</name>
    <dbReference type="NCBI Taxonomy" id="2583587"/>
    <lineage>
        <taxon>Bacteria</taxon>
        <taxon>Pseudomonadati</taxon>
        <taxon>Bacteroidota</taxon>
        <taxon>Flavobacteriia</taxon>
        <taxon>Flavobacteriales</taxon>
        <taxon>Flavobacteriaceae</taxon>
        <taxon>Aggregatimonas</taxon>
    </lineage>
</organism>
<accession>A0A5B7SSG9</accession>
<protein>
    <submittedName>
        <fullName evidence="2">HNH endonuclease</fullName>
    </submittedName>
</protein>
<keyword evidence="3" id="KW-1185">Reference proteome</keyword>
<dbReference type="KEGG" id="asag:FGM00_13910"/>
<dbReference type="EMBL" id="CP040710">
    <property type="protein sequence ID" value="QCX01152.1"/>
    <property type="molecule type" value="Genomic_DNA"/>
</dbReference>
<dbReference type="Proteomes" id="UP000310017">
    <property type="component" value="Chromosome"/>
</dbReference>
<dbReference type="InterPro" id="IPR029471">
    <property type="entry name" value="HNH_5"/>
</dbReference>
<gene>
    <name evidence="2" type="ORF">FGM00_13910</name>
</gene>
<dbReference type="OrthoDB" id="5184303at2"/>
<dbReference type="AlphaFoldDB" id="A0A5B7SSG9"/>
<reference evidence="2 3" key="1">
    <citation type="submission" date="2019-05" db="EMBL/GenBank/DDBJ databases">
        <title>Genome sequencing of F202Z8.</title>
        <authorList>
            <person name="Kwon Y.M."/>
        </authorList>
    </citation>
    <scope>NUCLEOTIDE SEQUENCE [LARGE SCALE GENOMIC DNA]</scope>
    <source>
        <strain evidence="2 3">F202Z8</strain>
    </source>
</reference>
<evidence type="ECO:0000313" key="2">
    <source>
        <dbReference type="EMBL" id="QCX01152.1"/>
    </source>
</evidence>
<proteinExistence type="predicted"/>
<feature type="domain" description="HNH endonuclease 5" evidence="1">
    <location>
        <begin position="6"/>
        <end position="51"/>
    </location>
</feature>
<evidence type="ECO:0000259" key="1">
    <source>
        <dbReference type="Pfam" id="PF14279"/>
    </source>
</evidence>
<sequence>MIEKKCIWCLKSEHETDFFSKAHTIPKSLGGQNFNPNVCDVCNAYFGNRHEYNYSIEEALKEAFNITRIRLRNRKSKRKVGRFKSKFFEVKERKGKYRLTVKPSFRFNSEFQTTLCRAFKRGLYKMFFEELNRQKKVGFEKKYDLIRQFARYDMGNLPVFYFERSVGIIVGTDTEYITPVLIFNRMTYLHSTAGFEEIEFLGHVFGFPITDYTPNTFKSYMEQSIRLKKEFFKGAILINRMTDVDIVLSVMNG</sequence>
<name>A0A5B7SSG9_9FLAO</name>
<evidence type="ECO:0000313" key="3">
    <source>
        <dbReference type="Proteomes" id="UP000310017"/>
    </source>
</evidence>